<feature type="compositionally biased region" description="Gly residues" evidence="1">
    <location>
        <begin position="122"/>
        <end position="132"/>
    </location>
</feature>
<feature type="compositionally biased region" description="Polar residues" evidence="1">
    <location>
        <begin position="462"/>
        <end position="472"/>
    </location>
</feature>
<feature type="compositionally biased region" description="Low complexity" evidence="1">
    <location>
        <begin position="473"/>
        <end position="487"/>
    </location>
</feature>
<feature type="compositionally biased region" description="Low complexity" evidence="1">
    <location>
        <begin position="620"/>
        <end position="639"/>
    </location>
</feature>
<feature type="compositionally biased region" description="Basic and acidic residues" evidence="1">
    <location>
        <begin position="382"/>
        <end position="413"/>
    </location>
</feature>
<feature type="region of interest" description="Disordered" evidence="1">
    <location>
        <begin position="1295"/>
        <end position="1446"/>
    </location>
</feature>
<feature type="compositionally biased region" description="Polar residues" evidence="1">
    <location>
        <begin position="640"/>
        <end position="671"/>
    </location>
</feature>
<gene>
    <name evidence="2" type="ORF">PoB_004640700</name>
</gene>
<feature type="region of interest" description="Disordered" evidence="1">
    <location>
        <begin position="1"/>
        <end position="216"/>
    </location>
</feature>
<sequence length="1468" mass="157219">AGDGRTTSICDSITSTVTAGSEEESLSDDDNDEDNGDDSDTASAPSPNPLRTEEGDVDLVPGQRGAMPGEPETRDGPGLAPPPAVLSEENKQLSTSQGSLRSIDNDSSATMSADEGPPGSLGIHGGGGGGAIAGHPSGLHGIPPPSMGVYGQPHHIQELSQRHTPPSVNIGPGSRGNPPHTSLAAPFTRPGSGPGIPSSQAAVRASPLGAMGRPPSGEVPVIREAAMSVFRQMPQPGMSVDYQGMVPYSSHLVPGEQGRPASHHLEPLRSSPRPSSAHSAHSDTSSGIGQQSGSPRVKDLINSYIEKNICEQPLPSQSPQDRRGPMVDPGRSRGPTPQDLRKERPLPHMGDPRAGIPGPGGMGYPPTSIGASRDMDLPQDILPRRPDPLDKGPHGYKGDPRDFDPQHRSRPDSYQRSTAEPPRQMAAPPPAHSHHHSGVSASHSGAQDLGKPPGHRPDSRNKSPSMYQVDSRSISPSVRGGQSSSSPYPHGLDPSRYSPAARIPGPPPLITSGGSGQQRASPKQARSPPLSGGPPPPHMMIRGSITQGTPASHTGPPPHGHPMAGMVRQPAPPPQQGSITKGTPMRGPDGSPRMPMDPRGGGPPHPSVYEGAGGQYRHSQQQQVMYGKQQQGGPQYGQGSLYSAQYPSEQNPPYSSKATIMSDYLTAQQMPRGQKCDREEGLSPRGGGRDNLHPSPGPSHPSGPGPRQPQPGVDPRMMPMGGQGMVYMGKGRDDKPQPTGWPQGVRGMPGQAMPNPMGLGPMSTQRPSIVAGTGRMPPLPHHPEHKPEVQSAMADSTSMQQQHQRGQLSPRQADSSGRLMNLLGVPSDPGQPRRLSPGLRGPYKADSPYEKVTSASVSRTAQWEQQMKQRQYEPSLAEQQNRQEQERRLAEARATSVAQAHPSQAADPRGYPGPRGDGRDPRDLRDPFPGEMRVDTRRLEMSAAQMEEQRQQQQQQHQLEVGGQRPLTDSNYVRKQLGDSGSAVLLSAFQRDNVSSTGQVCRPPAPNQPGVGLSQSGRAIPTDKLINAIIIHQINSTAPEERPEPGKPSLRQGTPGSSESVVSSQSDLRQSSQRYFDPPMLDSRQRQRMEYEQQQQQRRQELEYQHRQQEGEHRREAEQHRREIEARKSEAERRELESNAEQRRLDMEHKQRQDMAYRQQQMQHHYHNPKMRLMVQGEQRQQQNPRELTEQEMEHMHARQQEMEARARAPESNIQDSISKDQQIRSGPSSSDAEARPVHSSPMAGTKSSSPAAGSGPAPSHSLPGGKKLATTSSSASDSSNVMTFGATIDAIIINDYSNPKPSGSDGSSLGDGEAGGDKGPTSILSRIQDSTSSASSSRDHREMVDASHSRSSPAASEAGLVGSTSDSRPRSLSVPTSQGPSVNWKKWDGIGERPSHGPAGSLASVDSSVPSSSSSGAKSGHLSGELDQSRSPRSHQSLPEAAYPPGGKLLSCDSFPSFFKAVYFKVF</sequence>
<feature type="compositionally biased region" description="Basic and acidic residues" evidence="1">
    <location>
        <begin position="1338"/>
        <end position="1349"/>
    </location>
</feature>
<feature type="compositionally biased region" description="Polar residues" evidence="1">
    <location>
        <begin position="793"/>
        <end position="815"/>
    </location>
</feature>
<feature type="compositionally biased region" description="Acidic residues" evidence="1">
    <location>
        <begin position="21"/>
        <end position="40"/>
    </location>
</feature>
<dbReference type="EMBL" id="BLXT01005114">
    <property type="protein sequence ID" value="GFO19902.1"/>
    <property type="molecule type" value="Genomic_DNA"/>
</dbReference>
<feature type="compositionally biased region" description="Polar residues" evidence="1">
    <location>
        <begin position="92"/>
        <end position="111"/>
    </location>
</feature>
<proteinExistence type="predicted"/>
<feature type="compositionally biased region" description="Low complexity" evidence="1">
    <location>
        <begin position="1248"/>
        <end position="1280"/>
    </location>
</feature>
<feature type="compositionally biased region" description="Low complexity" evidence="1">
    <location>
        <begin position="1303"/>
        <end position="1312"/>
    </location>
</feature>
<feature type="compositionally biased region" description="Low complexity" evidence="1">
    <location>
        <begin position="269"/>
        <end position="286"/>
    </location>
</feature>
<feature type="region of interest" description="Disordered" evidence="1">
    <location>
        <begin position="249"/>
        <end position="295"/>
    </location>
</feature>
<keyword evidence="3" id="KW-1185">Reference proteome</keyword>
<reference evidence="2 3" key="1">
    <citation type="journal article" date="2021" name="Elife">
        <title>Chloroplast acquisition without the gene transfer in kleptoplastic sea slugs, Plakobranchus ocellatus.</title>
        <authorList>
            <person name="Maeda T."/>
            <person name="Takahashi S."/>
            <person name="Yoshida T."/>
            <person name="Shimamura S."/>
            <person name="Takaki Y."/>
            <person name="Nagai Y."/>
            <person name="Toyoda A."/>
            <person name="Suzuki Y."/>
            <person name="Arimoto A."/>
            <person name="Ishii H."/>
            <person name="Satoh N."/>
            <person name="Nishiyama T."/>
            <person name="Hasebe M."/>
            <person name="Maruyama T."/>
            <person name="Minagawa J."/>
            <person name="Obokata J."/>
            <person name="Shigenobu S."/>
        </authorList>
    </citation>
    <scope>NUCLEOTIDE SEQUENCE [LARGE SCALE GENOMIC DNA]</scope>
</reference>
<protein>
    <submittedName>
        <fullName evidence="2">Nuclear receptor corepressor 1</fullName>
    </submittedName>
</protein>
<feature type="compositionally biased region" description="Basic and acidic residues" evidence="1">
    <location>
        <begin position="1386"/>
        <end position="1396"/>
    </location>
</feature>
<feature type="compositionally biased region" description="Basic and acidic residues" evidence="1">
    <location>
        <begin position="674"/>
        <end position="692"/>
    </location>
</feature>
<organism evidence="2 3">
    <name type="scientific">Plakobranchus ocellatus</name>
    <dbReference type="NCBI Taxonomy" id="259542"/>
    <lineage>
        <taxon>Eukaryota</taxon>
        <taxon>Metazoa</taxon>
        <taxon>Spiralia</taxon>
        <taxon>Lophotrochozoa</taxon>
        <taxon>Mollusca</taxon>
        <taxon>Gastropoda</taxon>
        <taxon>Heterobranchia</taxon>
        <taxon>Euthyneura</taxon>
        <taxon>Panpulmonata</taxon>
        <taxon>Sacoglossa</taxon>
        <taxon>Placobranchoidea</taxon>
        <taxon>Plakobranchidae</taxon>
        <taxon>Plakobranchus</taxon>
    </lineage>
</organism>
<name>A0AAV4BKJ1_9GAST</name>
<feature type="compositionally biased region" description="Pro residues" evidence="1">
    <location>
        <begin position="695"/>
        <end position="709"/>
    </location>
</feature>
<comment type="caution">
    <text evidence="2">The sequence shown here is derived from an EMBL/GenBank/DDBJ whole genome shotgun (WGS) entry which is preliminary data.</text>
</comment>
<feature type="compositionally biased region" description="Low complexity" evidence="1">
    <location>
        <begin position="951"/>
        <end position="960"/>
    </location>
</feature>
<feature type="compositionally biased region" description="Polar residues" evidence="1">
    <location>
        <begin position="1"/>
        <end position="19"/>
    </location>
</feature>
<feature type="compositionally biased region" description="Low complexity" evidence="1">
    <location>
        <begin position="1057"/>
        <end position="1074"/>
    </location>
</feature>
<feature type="compositionally biased region" description="Basic and acidic residues" evidence="1">
    <location>
        <begin position="916"/>
        <end position="940"/>
    </location>
</feature>
<accession>A0AAV4BKJ1</accession>
<evidence type="ECO:0000256" key="1">
    <source>
        <dbReference type="SAM" id="MobiDB-lite"/>
    </source>
</evidence>
<evidence type="ECO:0000313" key="3">
    <source>
        <dbReference type="Proteomes" id="UP000735302"/>
    </source>
</evidence>
<feature type="compositionally biased region" description="Basic and acidic residues" evidence="1">
    <location>
        <begin position="1187"/>
        <end position="1209"/>
    </location>
</feature>
<dbReference type="Proteomes" id="UP000735302">
    <property type="component" value="Unassembled WGS sequence"/>
</dbReference>
<feature type="non-terminal residue" evidence="2">
    <location>
        <position position="1"/>
    </location>
</feature>
<feature type="region of interest" description="Disordered" evidence="1">
    <location>
        <begin position="994"/>
        <end position="1019"/>
    </location>
</feature>
<feature type="region of interest" description="Disordered" evidence="1">
    <location>
        <begin position="310"/>
        <end position="975"/>
    </location>
</feature>
<feature type="compositionally biased region" description="Basic and acidic residues" evidence="1">
    <location>
        <begin position="1098"/>
        <end position="1155"/>
    </location>
</feature>
<feature type="compositionally biased region" description="Low complexity" evidence="1">
    <location>
        <begin position="1401"/>
        <end position="1424"/>
    </location>
</feature>
<feature type="compositionally biased region" description="Polar residues" evidence="1">
    <location>
        <begin position="853"/>
        <end position="869"/>
    </location>
</feature>
<feature type="compositionally biased region" description="Basic and acidic residues" evidence="1">
    <location>
        <begin position="881"/>
        <end position="891"/>
    </location>
</feature>
<evidence type="ECO:0000313" key="2">
    <source>
        <dbReference type="EMBL" id="GFO19902.1"/>
    </source>
</evidence>
<keyword evidence="2" id="KW-0675">Receptor</keyword>
<feature type="region of interest" description="Disordered" evidence="1">
    <location>
        <begin position="1032"/>
        <end position="1281"/>
    </location>
</feature>